<sequence>GRSRSTCSGGSTGRCRGDCVRAGCRRSRRSTPSTSPRCSDFPTSRSGGSTAAGPGGSSTATAATASSPARWRSPPGSTRCCAPGPTWRSGCAACSAGTTRESAGGP</sequence>
<reference evidence="2" key="1">
    <citation type="submission" date="2020-02" db="EMBL/GenBank/DDBJ databases">
        <authorList>
            <person name="Meier V. D."/>
        </authorList>
    </citation>
    <scope>NUCLEOTIDE SEQUENCE</scope>
    <source>
        <strain evidence="2">AVDCRST_MAG40</strain>
    </source>
</reference>
<dbReference type="AlphaFoldDB" id="A0A6J4LNT6"/>
<dbReference type="EMBL" id="CADCTX010000658">
    <property type="protein sequence ID" value="CAA9337798.1"/>
    <property type="molecule type" value="Genomic_DNA"/>
</dbReference>
<evidence type="ECO:0000256" key="1">
    <source>
        <dbReference type="SAM" id="MobiDB-lite"/>
    </source>
</evidence>
<feature type="compositionally biased region" description="Low complexity" evidence="1">
    <location>
        <begin position="30"/>
        <end position="77"/>
    </location>
</feature>
<evidence type="ECO:0000313" key="2">
    <source>
        <dbReference type="EMBL" id="CAA9337798.1"/>
    </source>
</evidence>
<feature type="non-terminal residue" evidence="2">
    <location>
        <position position="106"/>
    </location>
</feature>
<proteinExistence type="predicted"/>
<gene>
    <name evidence="2" type="ORF">AVDCRST_MAG40-2252</name>
</gene>
<feature type="region of interest" description="Disordered" evidence="1">
    <location>
        <begin position="23"/>
        <end position="86"/>
    </location>
</feature>
<organism evidence="2">
    <name type="scientific">uncultured Gemmatimonadaceae bacterium</name>
    <dbReference type="NCBI Taxonomy" id="246130"/>
    <lineage>
        <taxon>Bacteria</taxon>
        <taxon>Pseudomonadati</taxon>
        <taxon>Gemmatimonadota</taxon>
        <taxon>Gemmatimonadia</taxon>
        <taxon>Gemmatimonadales</taxon>
        <taxon>Gemmatimonadaceae</taxon>
        <taxon>environmental samples</taxon>
    </lineage>
</organism>
<name>A0A6J4LNT6_9BACT</name>
<feature type="non-terminal residue" evidence="2">
    <location>
        <position position="1"/>
    </location>
</feature>
<protein>
    <submittedName>
        <fullName evidence="2">Uncharacterized protein</fullName>
    </submittedName>
</protein>
<accession>A0A6J4LNT6</accession>